<sequence>MTRTSLAPTLPRRRRSGCAPATAFEAVLADLAADRATGALNGPAGTVHLVDGGVVHAESPQATDVGTLLTRSGRIAPQEWEDCLLLSGGRPAEYLLATGQVGRGELQLCRLTALFDAAFFVLVQDDGEFRFTPDAVPMFSLPRPMPVPDLRGAVGRRRALLDRVWPSTRLDTAPVRPRPGPPPATRSRRAVLGAADGRRAPGDIARLLGRSGYGTLLDVRHLAAAGLVETAPLAAEPKPPAPVPFPAPPETVAPSVLLPGTPYDQSDPEVSLLLRLRAALEAL</sequence>
<gene>
    <name evidence="2" type="ORF">ABWK59_28115</name>
</gene>
<accession>A0AAU8K1D1</accession>
<evidence type="ECO:0000256" key="1">
    <source>
        <dbReference type="SAM" id="MobiDB-lite"/>
    </source>
</evidence>
<name>A0AAU8K1D1_9ACTN</name>
<organism evidence="2">
    <name type="scientific">Kitasatospora camelliae</name>
    <dbReference type="NCBI Taxonomy" id="3156397"/>
    <lineage>
        <taxon>Bacteria</taxon>
        <taxon>Bacillati</taxon>
        <taxon>Actinomycetota</taxon>
        <taxon>Actinomycetes</taxon>
        <taxon>Kitasatosporales</taxon>
        <taxon>Streptomycetaceae</taxon>
        <taxon>Kitasatospora</taxon>
    </lineage>
</organism>
<dbReference type="KEGG" id="kcm:ABWK59_28115"/>
<dbReference type="RefSeq" id="WP_354643435.1">
    <property type="nucleotide sequence ID" value="NZ_CP159872.1"/>
</dbReference>
<feature type="region of interest" description="Disordered" evidence="1">
    <location>
        <begin position="170"/>
        <end position="189"/>
    </location>
</feature>
<proteinExistence type="predicted"/>
<reference evidence="2" key="1">
    <citation type="submission" date="2024-06" db="EMBL/GenBank/DDBJ databases">
        <title>The genome sequences of Kitasatospora sp. strain HUAS MG31.</title>
        <authorList>
            <person name="Mo P."/>
        </authorList>
    </citation>
    <scope>NUCLEOTIDE SEQUENCE</scope>
    <source>
        <strain evidence="2">HUAS MG31</strain>
    </source>
</reference>
<evidence type="ECO:0000313" key="2">
    <source>
        <dbReference type="EMBL" id="XCM82503.1"/>
    </source>
</evidence>
<dbReference type="AlphaFoldDB" id="A0AAU8K1D1"/>
<dbReference type="EMBL" id="CP159872">
    <property type="protein sequence ID" value="XCM82503.1"/>
    <property type="molecule type" value="Genomic_DNA"/>
</dbReference>
<protein>
    <submittedName>
        <fullName evidence="2">Transcriptional regulator</fullName>
    </submittedName>
</protein>